<feature type="transmembrane region" description="Helical" evidence="1">
    <location>
        <begin position="115"/>
        <end position="134"/>
    </location>
</feature>
<evidence type="ECO:0000256" key="1">
    <source>
        <dbReference type="SAM" id="Phobius"/>
    </source>
</evidence>
<keyword evidence="4" id="KW-1185">Reference proteome</keyword>
<accession>A0ABD5ZFC4</accession>
<dbReference type="Pfam" id="PF13630">
    <property type="entry name" value="SdpI"/>
    <property type="match status" value="1"/>
</dbReference>
<keyword evidence="1" id="KW-1133">Transmembrane helix</keyword>
<name>A0ABD5ZFC4_9EURY</name>
<gene>
    <name evidence="3" type="ORF">ACFQJC_09720</name>
</gene>
<reference evidence="3 4" key="1">
    <citation type="journal article" date="2019" name="Int. J. Syst. Evol. Microbiol.">
        <title>The Global Catalogue of Microorganisms (GCM) 10K type strain sequencing project: providing services to taxonomists for standard genome sequencing and annotation.</title>
        <authorList>
            <consortium name="The Broad Institute Genomics Platform"/>
            <consortium name="The Broad Institute Genome Sequencing Center for Infectious Disease"/>
            <person name="Wu L."/>
            <person name="Ma J."/>
        </authorList>
    </citation>
    <scope>NUCLEOTIDE SEQUENCE [LARGE SCALE GENOMIC DNA]</scope>
    <source>
        <strain evidence="3 4">DSM 29988</strain>
    </source>
</reference>
<dbReference type="RefSeq" id="WP_390223129.1">
    <property type="nucleotide sequence ID" value="NZ_JBHTAA010000005.1"/>
</dbReference>
<dbReference type="Pfam" id="PF07853">
    <property type="entry name" value="DUF1648"/>
    <property type="match status" value="1"/>
</dbReference>
<feature type="transmembrane region" description="Helical" evidence="1">
    <location>
        <begin position="187"/>
        <end position="208"/>
    </location>
</feature>
<dbReference type="InterPro" id="IPR026272">
    <property type="entry name" value="SdpI"/>
</dbReference>
<dbReference type="AlphaFoldDB" id="A0ABD5ZFC4"/>
<dbReference type="PANTHER" id="PTHR37810">
    <property type="entry name" value="IMMUNITY PROTEIN SDPI"/>
    <property type="match status" value="1"/>
</dbReference>
<dbReference type="InterPro" id="IPR012867">
    <property type="entry name" value="DUF1648"/>
</dbReference>
<evidence type="ECO:0000313" key="3">
    <source>
        <dbReference type="EMBL" id="MFC7203794.1"/>
    </source>
</evidence>
<evidence type="ECO:0000313" key="4">
    <source>
        <dbReference type="Proteomes" id="UP001596481"/>
    </source>
</evidence>
<dbReference type="EMBL" id="JBHTAA010000005">
    <property type="protein sequence ID" value="MFC7203794.1"/>
    <property type="molecule type" value="Genomic_DNA"/>
</dbReference>
<dbReference type="PANTHER" id="PTHR37810:SF5">
    <property type="entry name" value="IMMUNITY PROTEIN SDPI"/>
    <property type="match status" value="1"/>
</dbReference>
<feature type="transmembrane region" description="Helical" evidence="1">
    <location>
        <begin position="48"/>
        <end position="68"/>
    </location>
</feature>
<dbReference type="PIRSF" id="PIRSF038959">
    <property type="entry name" value="SdpI"/>
    <property type="match status" value="1"/>
</dbReference>
<keyword evidence="1" id="KW-0472">Membrane</keyword>
<protein>
    <submittedName>
        <fullName evidence="3">SdpI family protein</fullName>
    </submittedName>
</protein>
<dbReference type="Proteomes" id="UP001596481">
    <property type="component" value="Unassembled WGS sequence"/>
</dbReference>
<feature type="transmembrane region" description="Helical" evidence="1">
    <location>
        <begin position="163"/>
        <end position="181"/>
    </location>
</feature>
<sequence>MNSTHRFTFAAVLVVLAGALSALAAPMLPAQIVSHWNAAGEPDGTMSKAFGLALLPVLSGALLILFAAIPRIDPYRENISDFRPYYDWFVVIITAFLLVIHAGTIAYNLGYVFDFTALVVAAVAVLFYYAGVLLTHAERNWFVGVRTPWTLSSEEVWTRTHALAGRLFKLTALVSLIGLLFGEYAIYFLLVPALGTAVVTVAYSYYLYERIDHGTDSADTGA</sequence>
<comment type="caution">
    <text evidence="3">The sequence shown here is derived from an EMBL/GenBank/DDBJ whole genome shotgun (WGS) entry which is preliminary data.</text>
</comment>
<proteinExistence type="predicted"/>
<feature type="transmembrane region" description="Helical" evidence="1">
    <location>
        <begin position="88"/>
        <end position="109"/>
    </location>
</feature>
<organism evidence="3 4">
    <name type="scientific">Haloferax namakaokahaiae</name>
    <dbReference type="NCBI Taxonomy" id="1748331"/>
    <lineage>
        <taxon>Archaea</taxon>
        <taxon>Methanobacteriati</taxon>
        <taxon>Methanobacteriota</taxon>
        <taxon>Stenosarchaea group</taxon>
        <taxon>Halobacteria</taxon>
        <taxon>Halobacteriales</taxon>
        <taxon>Haloferacaceae</taxon>
        <taxon>Haloferax</taxon>
    </lineage>
</organism>
<evidence type="ECO:0000259" key="2">
    <source>
        <dbReference type="Pfam" id="PF07853"/>
    </source>
</evidence>
<keyword evidence="1" id="KW-0812">Transmembrane</keyword>
<dbReference type="InterPro" id="IPR025962">
    <property type="entry name" value="SdpI/YhfL"/>
</dbReference>
<feature type="domain" description="DUF1648" evidence="2">
    <location>
        <begin position="12"/>
        <end position="58"/>
    </location>
</feature>